<accession>A0A9N9B212</accession>
<reference evidence="5" key="1">
    <citation type="submission" date="2021-06" db="EMBL/GenBank/DDBJ databases">
        <authorList>
            <person name="Kallberg Y."/>
            <person name="Tangrot J."/>
            <person name="Rosling A."/>
        </authorList>
    </citation>
    <scope>NUCLEOTIDE SEQUENCE</scope>
    <source>
        <strain evidence="5">MA453B</strain>
    </source>
</reference>
<dbReference type="GO" id="GO:0034472">
    <property type="term" value="P:snRNA 3'-end processing"/>
    <property type="evidence" value="ECO:0007669"/>
    <property type="project" value="TreeGrafter"/>
</dbReference>
<dbReference type="PANTHER" id="PTHR13532:SF3">
    <property type="entry name" value="INTEGRATOR COMPLEX SUBUNIT 14"/>
    <property type="match status" value="1"/>
</dbReference>
<dbReference type="InterPro" id="IPR036465">
    <property type="entry name" value="vWFA_dom_sf"/>
</dbReference>
<sequence>MSFPEVIVILLDISKAMLAPANQLDSKLKCAITGIIHFLKLCSWQTITCITFASNCKVLQEFTNDHTLLTEALNKWEFLSDDPSGEIQVALEFAEHYVIEKFGLSQACQIIVITDGRIPQDSNFTKNSESNSAKFYNPLWRLHIICLADEVSKDDHSKQTNYTLQWYKKLLNRHLPSRVTKNHPKGEFTLEKEVVPCKGILSLGKITMSIHIYPIIHIDDDVQQSIKIMSIVGFKPKELLQGESTYLRFWMFLNDEIKENGCNEYFHVLSSSLKKENRVAIVWLQKNTYATIEAPPSGSYFYFTMYSHESAKNLVIPSPTPINTQPKSYLSNNIELPKTEFVESMLNKIPRYVANLPNETAKLTTVIQQISRITDMFCYTSLREKVIENLQDLRIQSPEAENRAILTQCLQLLGDTDLEEEDDEIETMDYEEEREDPEDYEDHKNEERSNARISLNDLLNW</sequence>
<evidence type="ECO:0000256" key="1">
    <source>
        <dbReference type="ARBA" id="ARBA00016816"/>
    </source>
</evidence>
<evidence type="ECO:0000259" key="4">
    <source>
        <dbReference type="Pfam" id="PF13519"/>
    </source>
</evidence>
<dbReference type="OrthoDB" id="2374335at2759"/>
<dbReference type="GO" id="GO:0032039">
    <property type="term" value="C:integrator complex"/>
    <property type="evidence" value="ECO:0007669"/>
    <property type="project" value="InterPro"/>
</dbReference>
<feature type="compositionally biased region" description="Acidic residues" evidence="3">
    <location>
        <begin position="416"/>
        <end position="440"/>
    </location>
</feature>
<gene>
    <name evidence="5" type="ORF">DERYTH_LOCUS5146</name>
</gene>
<evidence type="ECO:0000256" key="3">
    <source>
        <dbReference type="SAM" id="MobiDB-lite"/>
    </source>
</evidence>
<dbReference type="InterPro" id="IPR002035">
    <property type="entry name" value="VWF_A"/>
</dbReference>
<proteinExistence type="inferred from homology"/>
<evidence type="ECO:0000313" key="6">
    <source>
        <dbReference type="Proteomes" id="UP000789405"/>
    </source>
</evidence>
<dbReference type="CDD" id="cd00198">
    <property type="entry name" value="vWFA"/>
    <property type="match status" value="1"/>
</dbReference>
<dbReference type="Proteomes" id="UP000789405">
    <property type="component" value="Unassembled WGS sequence"/>
</dbReference>
<dbReference type="InterPro" id="IPR039841">
    <property type="entry name" value="INTS14"/>
</dbReference>
<dbReference type="Gene3D" id="3.40.50.410">
    <property type="entry name" value="von Willebrand factor, type A domain"/>
    <property type="match status" value="1"/>
</dbReference>
<feature type="region of interest" description="Disordered" evidence="3">
    <location>
        <begin position="416"/>
        <end position="449"/>
    </location>
</feature>
<dbReference type="Pfam" id="PF13519">
    <property type="entry name" value="VWA_2"/>
    <property type="match status" value="1"/>
</dbReference>
<organism evidence="5 6">
    <name type="scientific">Dentiscutata erythropus</name>
    <dbReference type="NCBI Taxonomy" id="1348616"/>
    <lineage>
        <taxon>Eukaryota</taxon>
        <taxon>Fungi</taxon>
        <taxon>Fungi incertae sedis</taxon>
        <taxon>Mucoromycota</taxon>
        <taxon>Glomeromycotina</taxon>
        <taxon>Glomeromycetes</taxon>
        <taxon>Diversisporales</taxon>
        <taxon>Gigasporaceae</taxon>
        <taxon>Dentiscutata</taxon>
    </lineage>
</organism>
<dbReference type="PANTHER" id="PTHR13532">
    <property type="match status" value="1"/>
</dbReference>
<protein>
    <recommendedName>
        <fullName evidence="1">Integrator complex subunit 14</fullName>
    </recommendedName>
</protein>
<keyword evidence="6" id="KW-1185">Reference proteome</keyword>
<dbReference type="SUPFAM" id="SSF53300">
    <property type="entry name" value="vWA-like"/>
    <property type="match status" value="1"/>
</dbReference>
<evidence type="ECO:0000313" key="5">
    <source>
        <dbReference type="EMBL" id="CAG8548412.1"/>
    </source>
</evidence>
<name>A0A9N9B212_9GLOM</name>
<evidence type="ECO:0000256" key="2">
    <source>
        <dbReference type="ARBA" id="ARBA00061449"/>
    </source>
</evidence>
<dbReference type="EMBL" id="CAJVPY010002098">
    <property type="protein sequence ID" value="CAG8548412.1"/>
    <property type="molecule type" value="Genomic_DNA"/>
</dbReference>
<comment type="similarity">
    <text evidence="2">Belongs to the Integrator subunit 14 family.</text>
</comment>
<comment type="caution">
    <text evidence="5">The sequence shown here is derived from an EMBL/GenBank/DDBJ whole genome shotgun (WGS) entry which is preliminary data.</text>
</comment>
<feature type="domain" description="VWFA" evidence="4">
    <location>
        <begin position="7"/>
        <end position="116"/>
    </location>
</feature>
<dbReference type="AlphaFoldDB" id="A0A9N9B212"/>